<dbReference type="InterPro" id="IPR033248">
    <property type="entry name" value="Transketolase_C"/>
</dbReference>
<keyword evidence="6" id="KW-1185">Reference proteome</keyword>
<dbReference type="PANTHER" id="PTHR43825:SF1">
    <property type="entry name" value="TRANSKETOLASE-LIKE PYRIMIDINE-BINDING DOMAIN-CONTAINING PROTEIN"/>
    <property type="match status" value="1"/>
</dbReference>
<evidence type="ECO:0000259" key="4">
    <source>
        <dbReference type="SMART" id="SM00861"/>
    </source>
</evidence>
<gene>
    <name evidence="5" type="ORF">HZI73_20410</name>
</gene>
<feature type="domain" description="Transketolase-like pyrimidine-binding" evidence="4">
    <location>
        <begin position="2"/>
        <end position="167"/>
    </location>
</feature>
<organism evidence="5 6">
    <name type="scientific">Vallitalea pronyensis</name>
    <dbReference type="NCBI Taxonomy" id="1348613"/>
    <lineage>
        <taxon>Bacteria</taxon>
        <taxon>Bacillati</taxon>
        <taxon>Bacillota</taxon>
        <taxon>Clostridia</taxon>
        <taxon>Lachnospirales</taxon>
        <taxon>Vallitaleaceae</taxon>
        <taxon>Vallitalea</taxon>
    </lineage>
</organism>
<dbReference type="Gene3D" id="3.40.50.920">
    <property type="match status" value="1"/>
</dbReference>
<dbReference type="CDD" id="cd07033">
    <property type="entry name" value="TPP_PYR_DXS_TK_like"/>
    <property type="match status" value="1"/>
</dbReference>
<keyword evidence="3" id="KW-0786">Thiamine pyrophosphate</keyword>
<dbReference type="InterPro" id="IPR005475">
    <property type="entry name" value="Transketolase-like_Pyr-bd"/>
</dbReference>
<evidence type="ECO:0000256" key="1">
    <source>
        <dbReference type="ARBA" id="ARBA00001964"/>
    </source>
</evidence>
<evidence type="ECO:0000256" key="2">
    <source>
        <dbReference type="ARBA" id="ARBA00007131"/>
    </source>
</evidence>
<dbReference type="FunFam" id="3.40.50.970:FF:000129">
    <property type="entry name" value="Transketolase"/>
    <property type="match status" value="1"/>
</dbReference>
<sequence>MERLVKVYDTNFVKWAKDKPEVLSLSADLTGGCEIRDFQATYPDRFYSMGIAEQNMHSFAGGLASEGYVPFIHTFAVFIYRRSLDQVHMSIAHPNAKVRMVGSVPGVTSPAGATHQAMDDIGVMRTVPNMTIIECGDATDVESFFPLSEQVDGPIYVRVLRGEMPRLFNTPMAINKSRMLSDGDDIVLLSSGVCTEEAMRAVHAIQKQGITVHHRHVTCLKPFDDQELMDAIKKSKHGVLTMENHNVLGGLGSIVADKMAEQGIAQKLYKIGIQDEYMHGGSKLYLMKRYGLDAMAVVKKVEEMLDKTLNITEDMLEDFHFELMNDDTRALGV</sequence>
<dbReference type="Pfam" id="PF02779">
    <property type="entry name" value="Transket_pyr"/>
    <property type="match status" value="1"/>
</dbReference>
<dbReference type="KEGG" id="vpy:HZI73_20410"/>
<evidence type="ECO:0000256" key="3">
    <source>
        <dbReference type="ARBA" id="ARBA00023052"/>
    </source>
</evidence>
<dbReference type="Proteomes" id="UP000683246">
    <property type="component" value="Chromosome"/>
</dbReference>
<proteinExistence type="inferred from homology"/>
<protein>
    <submittedName>
        <fullName evidence="5">Transketolase</fullName>
    </submittedName>
</protein>
<reference evidence="5" key="1">
    <citation type="submission" date="2020-07" db="EMBL/GenBank/DDBJ databases">
        <title>Vallitalea pronyensis genome.</title>
        <authorList>
            <person name="Postec A."/>
        </authorList>
    </citation>
    <scope>NUCLEOTIDE SEQUENCE</scope>
    <source>
        <strain evidence="5">FatNI3</strain>
    </source>
</reference>
<comment type="cofactor">
    <cofactor evidence="1">
        <name>thiamine diphosphate</name>
        <dbReference type="ChEBI" id="CHEBI:58937"/>
    </cofactor>
</comment>
<evidence type="ECO:0000313" key="6">
    <source>
        <dbReference type="Proteomes" id="UP000683246"/>
    </source>
</evidence>
<dbReference type="Gene3D" id="3.40.50.970">
    <property type="match status" value="1"/>
</dbReference>
<dbReference type="InterPro" id="IPR029061">
    <property type="entry name" value="THDP-binding"/>
</dbReference>
<dbReference type="InterPro" id="IPR051157">
    <property type="entry name" value="PDH/Transketolase"/>
</dbReference>
<dbReference type="AlphaFoldDB" id="A0A8J8MN21"/>
<dbReference type="SUPFAM" id="SSF52922">
    <property type="entry name" value="TK C-terminal domain-like"/>
    <property type="match status" value="1"/>
</dbReference>
<dbReference type="EMBL" id="CP058649">
    <property type="protein sequence ID" value="QUI24519.1"/>
    <property type="molecule type" value="Genomic_DNA"/>
</dbReference>
<dbReference type="Pfam" id="PF02780">
    <property type="entry name" value="Transketolase_C"/>
    <property type="match status" value="1"/>
</dbReference>
<dbReference type="PANTHER" id="PTHR43825">
    <property type="entry name" value="PYRUVATE DEHYDROGENASE E1 COMPONENT"/>
    <property type="match status" value="1"/>
</dbReference>
<dbReference type="SUPFAM" id="SSF52518">
    <property type="entry name" value="Thiamin diphosphate-binding fold (THDP-binding)"/>
    <property type="match status" value="1"/>
</dbReference>
<comment type="similarity">
    <text evidence="2">Belongs to the transketolase family.</text>
</comment>
<accession>A0A8J8MN21</accession>
<dbReference type="InterPro" id="IPR009014">
    <property type="entry name" value="Transketo_C/PFOR_II"/>
</dbReference>
<name>A0A8J8MN21_9FIRM</name>
<dbReference type="SMART" id="SM00861">
    <property type="entry name" value="Transket_pyr"/>
    <property type="match status" value="1"/>
</dbReference>
<evidence type="ECO:0000313" key="5">
    <source>
        <dbReference type="EMBL" id="QUI24519.1"/>
    </source>
</evidence>
<dbReference type="RefSeq" id="WP_212695210.1">
    <property type="nucleotide sequence ID" value="NZ_CP058649.1"/>
</dbReference>